<dbReference type="NCBIfam" id="TIGR01383">
    <property type="entry name" value="not_thiJ"/>
    <property type="match status" value="1"/>
</dbReference>
<dbReference type="AlphaFoldDB" id="A0A0C7P0R9"/>
<evidence type="ECO:0000313" key="5">
    <source>
        <dbReference type="Proteomes" id="UP000032809"/>
    </source>
</evidence>
<protein>
    <submittedName>
        <fullName evidence="4">DJ-1 family protein</fullName>
    </submittedName>
</protein>
<evidence type="ECO:0000256" key="1">
    <source>
        <dbReference type="ARBA" id="ARBA00008542"/>
    </source>
</evidence>
<dbReference type="InterPro" id="IPR006286">
    <property type="entry name" value="C56_PfpI-like"/>
</dbReference>
<accession>A0A0C7P0R9</accession>
<dbReference type="InterPro" id="IPR029062">
    <property type="entry name" value="Class_I_gatase-like"/>
</dbReference>
<sequence length="188" mass="20624">MKTLVFLAEGFEEVEALTVVDYLRRAGIEVDTVSITNDNKVKGSHKITVIADKKIDELKDISSYDGVIIPGGMPGSEKLRDNNLVIDIVKKMNESSKLVAAICAGPIVLAKAGIIKGKKVTSYPGFENELKDGIYVEKPVVRDKNIITSRGPALAVDFAIEIIKYLAGEEKAQKLKKDILYQYLKANN</sequence>
<dbReference type="Gene3D" id="3.40.50.880">
    <property type="match status" value="1"/>
</dbReference>
<dbReference type="EMBL" id="LN824141">
    <property type="protein sequence ID" value="CEP77825.1"/>
    <property type="molecule type" value="Genomic_DNA"/>
</dbReference>
<dbReference type="GO" id="GO:0005737">
    <property type="term" value="C:cytoplasm"/>
    <property type="evidence" value="ECO:0007669"/>
    <property type="project" value="UniProtKB-ARBA"/>
</dbReference>
<evidence type="ECO:0000313" key="4">
    <source>
        <dbReference type="EMBL" id="CEP77825.1"/>
    </source>
</evidence>
<dbReference type="PROSITE" id="PS51276">
    <property type="entry name" value="PEPTIDASE_C56_PFPI"/>
    <property type="match status" value="1"/>
</dbReference>
<dbReference type="FunFam" id="3.40.50.880:FF:000015">
    <property type="entry name" value="Protein DJ-1 homolog C"/>
    <property type="match status" value="1"/>
</dbReference>
<comment type="similarity">
    <text evidence="1">Belongs to the peptidase C56 family.</text>
</comment>
<dbReference type="KEGG" id="dtn:DTL3_0503"/>
<dbReference type="Proteomes" id="UP000032809">
    <property type="component" value="Chromosome I"/>
</dbReference>
<dbReference type="STRING" id="1006576.DTL3_0503"/>
<organism evidence="4 5">
    <name type="scientific">Defluviitoga tunisiensis</name>
    <dbReference type="NCBI Taxonomy" id="1006576"/>
    <lineage>
        <taxon>Bacteria</taxon>
        <taxon>Thermotogati</taxon>
        <taxon>Thermotogota</taxon>
        <taxon>Thermotogae</taxon>
        <taxon>Petrotogales</taxon>
        <taxon>Petrotogaceae</taxon>
        <taxon>Defluviitoga</taxon>
    </lineage>
</organism>
<evidence type="ECO:0000259" key="3">
    <source>
        <dbReference type="Pfam" id="PF01965"/>
    </source>
</evidence>
<feature type="domain" description="DJ-1/PfpI" evidence="3">
    <location>
        <begin position="1"/>
        <end position="164"/>
    </location>
</feature>
<dbReference type="PANTHER" id="PTHR48094:SF12">
    <property type="entry name" value="PARKINSON DISEASE PROTEIN 7 HOMOLOG"/>
    <property type="match status" value="1"/>
</dbReference>
<dbReference type="InterPro" id="IPR050325">
    <property type="entry name" value="Prot/Nucl_acid_deglycase"/>
</dbReference>
<reference evidence="5" key="1">
    <citation type="submission" date="2014-11" db="EMBL/GenBank/DDBJ databases">
        <authorList>
            <person name="Wibberg D."/>
        </authorList>
    </citation>
    <scope>NUCLEOTIDE SEQUENCE [LARGE SCALE GENOMIC DNA]</scope>
    <source>
        <strain evidence="5">L3</strain>
    </source>
</reference>
<dbReference type="Pfam" id="PF01965">
    <property type="entry name" value="DJ-1_PfpI"/>
    <property type="match status" value="1"/>
</dbReference>
<name>A0A0C7P0R9_DEFTU</name>
<dbReference type="HOGENOM" id="CLU_000445_44_2_0"/>
<dbReference type="InterPro" id="IPR002818">
    <property type="entry name" value="DJ-1/PfpI"/>
</dbReference>
<dbReference type="InterPro" id="IPR006287">
    <property type="entry name" value="DJ-1"/>
</dbReference>
<keyword evidence="2" id="KW-0677">Repeat</keyword>
<dbReference type="CDD" id="cd03135">
    <property type="entry name" value="GATase1_DJ-1"/>
    <property type="match status" value="1"/>
</dbReference>
<evidence type="ECO:0000256" key="2">
    <source>
        <dbReference type="ARBA" id="ARBA00022737"/>
    </source>
</evidence>
<dbReference type="PANTHER" id="PTHR48094">
    <property type="entry name" value="PROTEIN/NUCLEIC ACID DEGLYCASE DJ-1-RELATED"/>
    <property type="match status" value="1"/>
</dbReference>
<keyword evidence="5" id="KW-1185">Reference proteome</keyword>
<gene>
    <name evidence="4" type="ORF">DTL3_0503</name>
</gene>
<dbReference type="SUPFAM" id="SSF52317">
    <property type="entry name" value="Class I glutamine amidotransferase-like"/>
    <property type="match status" value="1"/>
</dbReference>
<proteinExistence type="inferred from homology"/>